<comment type="similarity">
    <text evidence="1">Belongs to the protein kinase superfamily. ADCK protein kinase family.</text>
</comment>
<dbReference type="PANTHER" id="PTHR10566:SF113">
    <property type="entry name" value="PROTEIN ACTIVITY OF BC1 COMPLEX KINASE 7, CHLOROPLASTIC"/>
    <property type="match status" value="1"/>
</dbReference>
<dbReference type="EMBL" id="ADGH01000003">
    <property type="protein sequence ID" value="EHG25613.1"/>
    <property type="molecule type" value="Genomic_DNA"/>
</dbReference>
<protein>
    <recommendedName>
        <fullName evidence="3">ABC1 atypical kinase-like domain-containing protein</fullName>
    </recommendedName>
</protein>
<reference evidence="4 5" key="1">
    <citation type="submission" date="2011-08" db="EMBL/GenBank/DDBJ databases">
        <title>The Genome Sequence of Selenomonas noxia F0398.</title>
        <authorList>
            <consortium name="The Broad Institute Genome Sequencing Platform"/>
            <person name="Earl A."/>
            <person name="Ward D."/>
            <person name="Feldgarden M."/>
            <person name="Gevers D."/>
            <person name="Izard J."/>
            <person name="Ganesan A."/>
            <person name="Blanton J.M."/>
            <person name="Baranova O.V."/>
            <person name="Tanner A.C."/>
            <person name="Dewhirst F.E."/>
            <person name="Young S.K."/>
            <person name="Zeng Q."/>
            <person name="Gargeya S."/>
            <person name="Fitzgerald M."/>
            <person name="Haas B."/>
            <person name="Abouelleil A."/>
            <person name="Alvarado L."/>
            <person name="Arachchi H.M."/>
            <person name="Berlin A."/>
            <person name="Brown A."/>
            <person name="Chapman S.B."/>
            <person name="Chen Z."/>
            <person name="Dunbar C."/>
            <person name="Freedman E."/>
            <person name="Gearin G."/>
            <person name="Gellesch M."/>
            <person name="Goldberg J."/>
            <person name="Griggs A."/>
            <person name="Gujja S."/>
            <person name="Heiman D."/>
            <person name="Howarth C."/>
            <person name="Larson L."/>
            <person name="Lui A."/>
            <person name="MacDonald P.J.P."/>
            <person name="Montmayeur A."/>
            <person name="Murphy C."/>
            <person name="Neiman D."/>
            <person name="Pearson M."/>
            <person name="Priest M."/>
            <person name="Roberts A."/>
            <person name="Saif S."/>
            <person name="Shea T."/>
            <person name="Shenoy N."/>
            <person name="Sisk P."/>
            <person name="Stolte C."/>
            <person name="Sykes S."/>
            <person name="Wortman J."/>
            <person name="Nusbaum C."/>
            <person name="Birren B."/>
        </authorList>
    </citation>
    <scope>NUCLEOTIDE SEQUENCE [LARGE SCALE GENOMIC DNA]</scope>
    <source>
        <strain evidence="4 5">F0398</strain>
    </source>
</reference>
<comment type="caution">
    <text evidence="4">The sequence shown here is derived from an EMBL/GenBank/DDBJ whole genome shotgun (WGS) entry which is preliminary data.</text>
</comment>
<dbReference type="SUPFAM" id="SSF56112">
    <property type="entry name" value="Protein kinase-like (PK-like)"/>
    <property type="match status" value="1"/>
</dbReference>
<dbReference type="InterPro" id="IPR004147">
    <property type="entry name" value="ABC1_dom"/>
</dbReference>
<dbReference type="PANTHER" id="PTHR10566">
    <property type="entry name" value="CHAPERONE-ACTIVITY OF BC1 COMPLEX CABC1 -RELATED"/>
    <property type="match status" value="1"/>
</dbReference>
<organism evidence="4 5">
    <name type="scientific">Selenomonas noxia F0398</name>
    <dbReference type="NCBI Taxonomy" id="702437"/>
    <lineage>
        <taxon>Bacteria</taxon>
        <taxon>Bacillati</taxon>
        <taxon>Bacillota</taxon>
        <taxon>Negativicutes</taxon>
        <taxon>Selenomonadales</taxon>
        <taxon>Selenomonadaceae</taxon>
        <taxon>Selenomonas</taxon>
    </lineage>
</organism>
<sequence>MLESLLHGTENKNAALRLREMVAVLRRHDIVHGLTPAKLRAIFEDLGPTFVKFGQIMSMRPDFLPTEYCDELMKLQTGASPLAFPVILSIVEQEYKRDWNRVFREIDSTPLGSASIAQAHRAVLTTGEEVVIKVQRPGIHEIMRMDLTLMKRAATIIRLVSRDDVVDFRSLMDEMWNIAKQEMDFLIEASHIEEFSHLNRDHPFISCPRVMRDLSTQHILVMEYIDGIPLDQTDALHAAGINVTQIGRRLGENYAKQIIEDGFFHGDPHPGNIRIRNGTIVWLDLGMMGRLSNRDRTALRRAIMALATHDTFEMKSAVLALGIVKGRINHAQLYQDIDVMMEQYGSLDFSDLHMGVLTNQILSILRMHRIGCPSGLAMFARGVMTVEIVMRRCAPEVSFLEIFAHSLSLGLIHGMNWREGLAKVRQEGIMLLRKSVQIPEQLADLLKMTMSGQAKLNIDLTGSEEPVQRLDKMINKLIIALLCAALLIASSTLCTTDMQPQLGGIPIIGLLGYLIAFILSLRLIWDIHKGV</sequence>
<feature type="transmembrane region" description="Helical" evidence="2">
    <location>
        <begin position="505"/>
        <end position="525"/>
    </location>
</feature>
<evidence type="ECO:0000259" key="3">
    <source>
        <dbReference type="Pfam" id="PF03109"/>
    </source>
</evidence>
<dbReference type="CDD" id="cd05121">
    <property type="entry name" value="ABC1_ADCK3-like"/>
    <property type="match status" value="1"/>
</dbReference>
<feature type="transmembrane region" description="Helical" evidence="2">
    <location>
        <begin position="477"/>
        <end position="493"/>
    </location>
</feature>
<dbReference type="Proteomes" id="UP000003175">
    <property type="component" value="Unassembled WGS sequence"/>
</dbReference>
<keyword evidence="5" id="KW-1185">Reference proteome</keyword>
<evidence type="ECO:0000313" key="5">
    <source>
        <dbReference type="Proteomes" id="UP000003175"/>
    </source>
</evidence>
<evidence type="ECO:0000313" key="4">
    <source>
        <dbReference type="EMBL" id="EHG25613.1"/>
    </source>
</evidence>
<proteinExistence type="inferred from homology"/>
<keyword evidence="2" id="KW-0812">Transmembrane</keyword>
<evidence type="ECO:0000256" key="1">
    <source>
        <dbReference type="ARBA" id="ARBA00009670"/>
    </source>
</evidence>
<feature type="domain" description="ABC1 atypical kinase-like" evidence="3">
    <location>
        <begin position="74"/>
        <end position="315"/>
    </location>
</feature>
<dbReference type="InterPro" id="IPR011009">
    <property type="entry name" value="Kinase-like_dom_sf"/>
</dbReference>
<evidence type="ECO:0000256" key="2">
    <source>
        <dbReference type="SAM" id="Phobius"/>
    </source>
</evidence>
<gene>
    <name evidence="4" type="ORF">HMPREF9432_00114</name>
</gene>
<keyword evidence="2" id="KW-1133">Transmembrane helix</keyword>
<keyword evidence="2" id="KW-0472">Membrane</keyword>
<accession>A0ABN0DRP7</accession>
<dbReference type="InterPro" id="IPR050154">
    <property type="entry name" value="UbiB_kinase"/>
</dbReference>
<dbReference type="RefSeq" id="WP_006695707.1">
    <property type="nucleotide sequence ID" value="NZ_JH376857.1"/>
</dbReference>
<name>A0ABN0DRP7_9FIRM</name>
<dbReference type="Pfam" id="PF03109">
    <property type="entry name" value="ABC1"/>
    <property type="match status" value="1"/>
</dbReference>